<evidence type="ECO:0000256" key="2">
    <source>
        <dbReference type="ARBA" id="ARBA00009261"/>
    </source>
</evidence>
<reference evidence="11 12" key="1">
    <citation type="submission" date="2014-07" db="EMBL/GenBank/DDBJ databases">
        <authorList>
            <person name="Urmite Genomes Urmite Genomes"/>
        </authorList>
    </citation>
    <scope>NUCLEOTIDE SEQUENCE [LARGE SCALE GENOMIC DNA]</scope>
    <source>
        <strain evidence="11 12">13MG44_air</strain>
    </source>
</reference>
<comment type="similarity">
    <text evidence="2 9">Belongs to the alanine or glycine:cation symporter (AGCS) (TC 2.A.25) family.</text>
</comment>
<keyword evidence="12" id="KW-1185">Reference proteome</keyword>
<feature type="transmembrane region" description="Helical" evidence="9">
    <location>
        <begin position="68"/>
        <end position="97"/>
    </location>
</feature>
<organism evidence="11 12">
    <name type="scientific">Jeotgalicoccus saudimassiliensis</name>
    <dbReference type="NCBI Taxonomy" id="1461582"/>
    <lineage>
        <taxon>Bacteria</taxon>
        <taxon>Bacillati</taxon>
        <taxon>Bacillota</taxon>
        <taxon>Bacilli</taxon>
        <taxon>Bacillales</taxon>
        <taxon>Staphylococcaceae</taxon>
        <taxon>Jeotgalicoccus</taxon>
    </lineage>
</organism>
<dbReference type="OrthoDB" id="9804874at2"/>
<feature type="region of interest" description="Disordered" evidence="10">
    <location>
        <begin position="466"/>
        <end position="487"/>
    </location>
</feature>
<feature type="transmembrane region" description="Helical" evidence="9">
    <location>
        <begin position="419"/>
        <end position="439"/>
    </location>
</feature>
<gene>
    <name evidence="11" type="primary">alsT_1</name>
    <name evidence="11" type="ORF">BN1048_00992</name>
</gene>
<dbReference type="HOGENOM" id="CLU_024867_0_1_9"/>
<keyword evidence="3 9" id="KW-0813">Transport</keyword>
<evidence type="ECO:0000313" key="11">
    <source>
        <dbReference type="EMBL" id="CEA00532.1"/>
    </source>
</evidence>
<evidence type="ECO:0000256" key="1">
    <source>
        <dbReference type="ARBA" id="ARBA00004651"/>
    </source>
</evidence>
<evidence type="ECO:0000256" key="9">
    <source>
        <dbReference type="RuleBase" id="RU363064"/>
    </source>
</evidence>
<dbReference type="AlphaFoldDB" id="A0A078M5B3"/>
<feature type="compositionally biased region" description="Basic and acidic residues" evidence="10">
    <location>
        <begin position="475"/>
        <end position="487"/>
    </location>
</feature>
<evidence type="ECO:0000256" key="10">
    <source>
        <dbReference type="SAM" id="MobiDB-lite"/>
    </source>
</evidence>
<dbReference type="PRINTS" id="PR00175">
    <property type="entry name" value="NAALASMPORT"/>
</dbReference>
<evidence type="ECO:0000256" key="3">
    <source>
        <dbReference type="ARBA" id="ARBA00022448"/>
    </source>
</evidence>
<dbReference type="InterPro" id="IPR001463">
    <property type="entry name" value="Na/Ala_symport"/>
</dbReference>
<accession>A0A078M5B3</accession>
<dbReference type="Gene3D" id="1.20.1740.10">
    <property type="entry name" value="Amino acid/polyamine transporter I"/>
    <property type="match status" value="1"/>
</dbReference>
<dbReference type="GO" id="GO:0005283">
    <property type="term" value="F:amino acid:sodium symporter activity"/>
    <property type="evidence" value="ECO:0007669"/>
    <property type="project" value="InterPro"/>
</dbReference>
<dbReference type="PANTHER" id="PTHR30330:SF1">
    <property type="entry name" value="AMINO-ACID CARRIER PROTEIN ALST"/>
    <property type="match status" value="1"/>
</dbReference>
<evidence type="ECO:0000256" key="5">
    <source>
        <dbReference type="ARBA" id="ARBA00022692"/>
    </source>
</evidence>
<evidence type="ECO:0000313" key="12">
    <source>
        <dbReference type="Proteomes" id="UP000044136"/>
    </source>
</evidence>
<feature type="transmembrane region" description="Helical" evidence="9">
    <location>
        <begin position="183"/>
        <end position="204"/>
    </location>
</feature>
<dbReference type="Proteomes" id="UP000044136">
    <property type="component" value="Unassembled WGS sequence"/>
</dbReference>
<evidence type="ECO:0000256" key="8">
    <source>
        <dbReference type="ARBA" id="ARBA00023136"/>
    </source>
</evidence>
<keyword evidence="6 9" id="KW-0769">Symport</keyword>
<dbReference type="GO" id="GO:0005886">
    <property type="term" value="C:plasma membrane"/>
    <property type="evidence" value="ECO:0007669"/>
    <property type="project" value="UniProtKB-SubCell"/>
</dbReference>
<feature type="transmembrane region" description="Helical" evidence="9">
    <location>
        <begin position="23"/>
        <end position="47"/>
    </location>
</feature>
<sequence length="487" mass="52653">MEQAFNMFEQAVNFANDLLWQEILIGLLIIAGLYFSVTSKFVQFRWLKIMFSSLGEKRAKMPDGSKGISSFQAFTISAAQRIGTANIAGVATAIVVGGPGAVFWMWVVALLGAGTAFFEATLAQVYKVRDKESGFRGGPAYYMTKGLNQKGIGYIFAVLMTITFGIVFVMLQSNTIANAYDEAFGVNTAVSGIVVAIVVAIVIFGGAKSIANVATAIVPVMAALYLILVTVILVMNYDMIFPMLQKIVVNAFGIEEVFGGAVGAAIINGFQRGLLSNEAGMGSAPNAAASAAVRHPVQQGLIQSLGVYFDTTIVCTATAIVILMYTDLSFGADAPQGIAVTQAAMDQQFFGFGGTIIAVFILLFAFSTILGNYFYAQSNLSFIVDNKTVTFVFRAIVVIMTAVGAVLGVQLVWTLADLFMAFLAIINLMMVVALSPLVFELMRDYKEQKDRGESPIFFAKNISYKLPDDNEWGDDDYRMDDPEDYNK</sequence>
<feature type="transmembrane region" description="Helical" evidence="9">
    <location>
        <begin position="391"/>
        <end position="413"/>
    </location>
</feature>
<dbReference type="NCBIfam" id="TIGR00835">
    <property type="entry name" value="agcS"/>
    <property type="match status" value="1"/>
</dbReference>
<dbReference type="STRING" id="1461582.BN1048_00992"/>
<evidence type="ECO:0000256" key="4">
    <source>
        <dbReference type="ARBA" id="ARBA00022475"/>
    </source>
</evidence>
<dbReference type="PANTHER" id="PTHR30330">
    <property type="entry name" value="AGSS FAMILY TRANSPORTER, SODIUM-ALANINE"/>
    <property type="match status" value="1"/>
</dbReference>
<dbReference type="PROSITE" id="PS00873">
    <property type="entry name" value="NA_ALANINE_SYMP"/>
    <property type="match status" value="1"/>
</dbReference>
<keyword evidence="4 9" id="KW-1003">Cell membrane</keyword>
<feature type="transmembrane region" description="Helical" evidence="9">
    <location>
        <begin position="216"/>
        <end position="235"/>
    </location>
</feature>
<feature type="transmembrane region" description="Helical" evidence="9">
    <location>
        <begin position="151"/>
        <end position="171"/>
    </location>
</feature>
<evidence type="ECO:0000256" key="6">
    <source>
        <dbReference type="ARBA" id="ARBA00022847"/>
    </source>
</evidence>
<keyword evidence="5 9" id="KW-0812">Transmembrane</keyword>
<dbReference type="FunFam" id="1.20.1740.10:FF:000004">
    <property type="entry name" value="Sodium:alanine symporter family protein"/>
    <property type="match status" value="1"/>
</dbReference>
<dbReference type="RefSeq" id="WP_035809073.1">
    <property type="nucleotide sequence ID" value="NZ_CCSE01000001.1"/>
</dbReference>
<protein>
    <submittedName>
        <fullName evidence="11">Amino-acid carrier protein AlsT</fullName>
    </submittedName>
</protein>
<keyword evidence="8 9" id="KW-0472">Membrane</keyword>
<keyword evidence="7 9" id="KW-1133">Transmembrane helix</keyword>
<feature type="transmembrane region" description="Helical" evidence="9">
    <location>
        <begin position="349"/>
        <end position="370"/>
    </location>
</feature>
<dbReference type="EMBL" id="CCSE01000001">
    <property type="protein sequence ID" value="CEA00532.1"/>
    <property type="molecule type" value="Genomic_DNA"/>
</dbReference>
<dbReference type="Pfam" id="PF01235">
    <property type="entry name" value="Na_Ala_symp"/>
    <property type="match status" value="1"/>
</dbReference>
<feature type="transmembrane region" description="Helical" evidence="9">
    <location>
        <begin position="305"/>
        <end position="325"/>
    </location>
</feature>
<comment type="subcellular location">
    <subcellularLocation>
        <location evidence="1 9">Cell membrane</location>
        <topology evidence="1 9">Multi-pass membrane protein</topology>
    </subcellularLocation>
</comment>
<dbReference type="eggNOG" id="COG1115">
    <property type="taxonomic scope" value="Bacteria"/>
</dbReference>
<name>A0A078M5B3_9STAP</name>
<evidence type="ECO:0000256" key="7">
    <source>
        <dbReference type="ARBA" id="ARBA00022989"/>
    </source>
</evidence>
<proteinExistence type="inferred from homology"/>